<dbReference type="CDD" id="cd01285">
    <property type="entry name" value="nucleoside_deaminase"/>
    <property type="match status" value="1"/>
</dbReference>
<dbReference type="InterPro" id="IPR002125">
    <property type="entry name" value="CMP_dCMP_dom"/>
</dbReference>
<feature type="domain" description="CMP/dCMP-type deaminase" evidence="1">
    <location>
        <begin position="5"/>
        <end position="117"/>
    </location>
</feature>
<evidence type="ECO:0000313" key="2">
    <source>
        <dbReference type="EMBL" id="AKQ33790.1"/>
    </source>
</evidence>
<dbReference type="RefSeq" id="WP_048875433.1">
    <property type="nucleotide sequence ID" value="NZ_CP011126.1"/>
</dbReference>
<dbReference type="InterPro" id="IPR016193">
    <property type="entry name" value="Cytidine_deaminase-like"/>
</dbReference>
<evidence type="ECO:0000259" key="1">
    <source>
        <dbReference type="PROSITE" id="PS51747"/>
    </source>
</evidence>
<dbReference type="SUPFAM" id="SSF53927">
    <property type="entry name" value="Cytidine deaminase-like"/>
    <property type="match status" value="1"/>
</dbReference>
<keyword evidence="3" id="KW-1185">Reference proteome</keyword>
<dbReference type="PANTHER" id="PTHR11079">
    <property type="entry name" value="CYTOSINE DEAMINASE FAMILY MEMBER"/>
    <property type="match status" value="1"/>
</dbReference>
<gene>
    <name evidence="2" type="ORF">CleRT_11490</name>
</gene>
<organism evidence="2 3">
    <name type="scientific">Candidatus Coxiella mudrowiae</name>
    <dbReference type="NCBI Taxonomy" id="2054173"/>
    <lineage>
        <taxon>Bacteria</taxon>
        <taxon>Pseudomonadati</taxon>
        <taxon>Pseudomonadota</taxon>
        <taxon>Gammaproteobacteria</taxon>
        <taxon>Legionellales</taxon>
        <taxon>Coxiellaceae</taxon>
        <taxon>Coxiella</taxon>
    </lineage>
</organism>
<evidence type="ECO:0000313" key="3">
    <source>
        <dbReference type="Proteomes" id="UP000063965"/>
    </source>
</evidence>
<dbReference type="Proteomes" id="UP000063965">
    <property type="component" value="Chromosome"/>
</dbReference>
<accession>A0ABM5UV46</accession>
<dbReference type="Gene3D" id="3.40.140.10">
    <property type="entry name" value="Cytidine Deaminase, domain 2"/>
    <property type="match status" value="1"/>
</dbReference>
<dbReference type="Pfam" id="PF00383">
    <property type="entry name" value="dCMP_cyt_deam_1"/>
    <property type="match status" value="1"/>
</dbReference>
<name>A0ABM5UV46_9COXI</name>
<protein>
    <submittedName>
        <fullName evidence="2">Cytidine/deoxycytidylate deaminase family protein</fullName>
    </submittedName>
</protein>
<sequence>MLENTEDKKFMTLVFDLVKKAVLENYGGHFGSIIVKNSQIISEGTNQVNAINDPTAHGEIVAIRKAFKSLGTYYLSGCHLYTNCEPSTMCPSAYYWARIDKIFFSLEKTDADRIGFDDTYFYEKISKPFLLSTTYRWCNL</sequence>
<reference evidence="2 3" key="1">
    <citation type="journal article" date="2015" name="Genome Biol. Evol.">
        <title>Distinctive Genome Reduction Rates Revealed by Genomic Analyses of Two Coxiella-Like Endosymbionts in Ticks.</title>
        <authorList>
            <person name="Gottlieb Y."/>
            <person name="Lalzar I."/>
            <person name="Klasson L."/>
        </authorList>
    </citation>
    <scope>NUCLEOTIDE SEQUENCE [LARGE SCALE GENOMIC DNA]</scope>
    <source>
        <strain evidence="2 3">CRt</strain>
    </source>
</reference>
<dbReference type="PROSITE" id="PS51747">
    <property type="entry name" value="CYT_DCMP_DEAMINASES_2"/>
    <property type="match status" value="1"/>
</dbReference>
<proteinExistence type="predicted"/>
<dbReference type="EMBL" id="CP011126">
    <property type="protein sequence ID" value="AKQ33790.1"/>
    <property type="molecule type" value="Genomic_DNA"/>
</dbReference>
<dbReference type="PANTHER" id="PTHR11079:SF161">
    <property type="entry name" value="CMP_DCMP-TYPE DEAMINASE DOMAIN-CONTAINING PROTEIN"/>
    <property type="match status" value="1"/>
</dbReference>